<keyword evidence="1" id="KW-1133">Transmembrane helix</keyword>
<name>A0A0E9PSW9_ANGAN</name>
<protein>
    <submittedName>
        <fullName evidence="2">Uncharacterized protein</fullName>
    </submittedName>
</protein>
<proteinExistence type="predicted"/>
<reference evidence="2" key="2">
    <citation type="journal article" date="2015" name="Fish Shellfish Immunol.">
        <title>Early steps in the European eel (Anguilla anguilla)-Vibrio vulnificus interaction in the gills: Role of the RtxA13 toxin.</title>
        <authorList>
            <person name="Callol A."/>
            <person name="Pajuelo D."/>
            <person name="Ebbesson L."/>
            <person name="Teles M."/>
            <person name="MacKenzie S."/>
            <person name="Amaro C."/>
        </authorList>
    </citation>
    <scope>NUCLEOTIDE SEQUENCE</scope>
</reference>
<evidence type="ECO:0000313" key="2">
    <source>
        <dbReference type="EMBL" id="JAH07195.1"/>
    </source>
</evidence>
<dbReference type="EMBL" id="GBXM01101382">
    <property type="protein sequence ID" value="JAH07195.1"/>
    <property type="molecule type" value="Transcribed_RNA"/>
</dbReference>
<accession>A0A0E9PSW9</accession>
<evidence type="ECO:0000256" key="1">
    <source>
        <dbReference type="SAM" id="Phobius"/>
    </source>
</evidence>
<sequence>MKPAVWSKGVSISGSVFCVLYGFFMYF</sequence>
<organism evidence="2">
    <name type="scientific">Anguilla anguilla</name>
    <name type="common">European freshwater eel</name>
    <name type="synonym">Muraena anguilla</name>
    <dbReference type="NCBI Taxonomy" id="7936"/>
    <lineage>
        <taxon>Eukaryota</taxon>
        <taxon>Metazoa</taxon>
        <taxon>Chordata</taxon>
        <taxon>Craniata</taxon>
        <taxon>Vertebrata</taxon>
        <taxon>Euteleostomi</taxon>
        <taxon>Actinopterygii</taxon>
        <taxon>Neopterygii</taxon>
        <taxon>Teleostei</taxon>
        <taxon>Anguilliformes</taxon>
        <taxon>Anguillidae</taxon>
        <taxon>Anguilla</taxon>
    </lineage>
</organism>
<feature type="transmembrane region" description="Helical" evidence="1">
    <location>
        <begin position="6"/>
        <end position="26"/>
    </location>
</feature>
<keyword evidence="1" id="KW-0472">Membrane</keyword>
<reference evidence="2" key="1">
    <citation type="submission" date="2014-11" db="EMBL/GenBank/DDBJ databases">
        <authorList>
            <person name="Amaro Gonzalez C."/>
        </authorList>
    </citation>
    <scope>NUCLEOTIDE SEQUENCE</scope>
</reference>
<keyword evidence="1" id="KW-0812">Transmembrane</keyword>
<dbReference type="AlphaFoldDB" id="A0A0E9PSW9"/>